<evidence type="ECO:0000256" key="1">
    <source>
        <dbReference type="ARBA" id="ARBA00004141"/>
    </source>
</evidence>
<dbReference type="EMBL" id="BSYO01000036">
    <property type="protein sequence ID" value="GMH29410.1"/>
    <property type="molecule type" value="Genomic_DNA"/>
</dbReference>
<feature type="transmembrane region" description="Helical" evidence="7">
    <location>
        <begin position="294"/>
        <end position="317"/>
    </location>
</feature>
<evidence type="ECO:0000313" key="9">
    <source>
        <dbReference type="EMBL" id="GMH29410.1"/>
    </source>
</evidence>
<feature type="domain" description="Amino acid transporter transmembrane" evidence="8">
    <location>
        <begin position="144"/>
        <end position="425"/>
    </location>
</feature>
<feature type="transmembrane region" description="Helical" evidence="7">
    <location>
        <begin position="329"/>
        <end position="350"/>
    </location>
</feature>
<protein>
    <recommendedName>
        <fullName evidence="8">Amino acid transporter transmembrane domain-containing protein</fullName>
    </recommendedName>
</protein>
<dbReference type="Proteomes" id="UP001279734">
    <property type="component" value="Unassembled WGS sequence"/>
</dbReference>
<evidence type="ECO:0000256" key="4">
    <source>
        <dbReference type="ARBA" id="ARBA00022989"/>
    </source>
</evidence>
<accession>A0AAD3TH14</accession>
<evidence type="ECO:0000313" key="10">
    <source>
        <dbReference type="Proteomes" id="UP001279734"/>
    </source>
</evidence>
<keyword evidence="4 7" id="KW-1133">Transmembrane helix</keyword>
<comment type="caution">
    <text evidence="9">The sequence shown here is derived from an EMBL/GenBank/DDBJ whole genome shotgun (WGS) entry which is preliminary data.</text>
</comment>
<evidence type="ECO:0000256" key="6">
    <source>
        <dbReference type="SAM" id="MobiDB-lite"/>
    </source>
</evidence>
<dbReference type="AlphaFoldDB" id="A0AAD3TH14"/>
<evidence type="ECO:0000256" key="5">
    <source>
        <dbReference type="ARBA" id="ARBA00023136"/>
    </source>
</evidence>
<comment type="subcellular location">
    <subcellularLocation>
        <location evidence="1">Membrane</location>
        <topology evidence="1">Multi-pass membrane protein</topology>
    </subcellularLocation>
</comment>
<feature type="transmembrane region" description="Helical" evidence="7">
    <location>
        <begin position="362"/>
        <end position="385"/>
    </location>
</feature>
<evidence type="ECO:0000256" key="3">
    <source>
        <dbReference type="ARBA" id="ARBA00022970"/>
    </source>
</evidence>
<keyword evidence="3" id="KW-0813">Transport</keyword>
<feature type="transmembrane region" description="Helical" evidence="7">
    <location>
        <begin position="266"/>
        <end position="282"/>
    </location>
</feature>
<gene>
    <name evidence="9" type="ORF">Nepgr_031253</name>
</gene>
<proteinExistence type="predicted"/>
<name>A0AAD3TH14_NEPGR</name>
<dbReference type="PANTHER" id="PTHR22950">
    <property type="entry name" value="AMINO ACID TRANSPORTER"/>
    <property type="match status" value="1"/>
</dbReference>
<evidence type="ECO:0000259" key="8">
    <source>
        <dbReference type="Pfam" id="PF01490"/>
    </source>
</evidence>
<reference evidence="9" key="1">
    <citation type="submission" date="2023-05" db="EMBL/GenBank/DDBJ databases">
        <title>Nepenthes gracilis genome sequencing.</title>
        <authorList>
            <person name="Fukushima K."/>
        </authorList>
    </citation>
    <scope>NUCLEOTIDE SEQUENCE</scope>
    <source>
        <strain evidence="9">SING2019-196</strain>
    </source>
</reference>
<evidence type="ECO:0000256" key="7">
    <source>
        <dbReference type="SAM" id="Phobius"/>
    </source>
</evidence>
<organism evidence="9 10">
    <name type="scientific">Nepenthes gracilis</name>
    <name type="common">Slender pitcher plant</name>
    <dbReference type="NCBI Taxonomy" id="150966"/>
    <lineage>
        <taxon>Eukaryota</taxon>
        <taxon>Viridiplantae</taxon>
        <taxon>Streptophyta</taxon>
        <taxon>Embryophyta</taxon>
        <taxon>Tracheophyta</taxon>
        <taxon>Spermatophyta</taxon>
        <taxon>Magnoliopsida</taxon>
        <taxon>eudicotyledons</taxon>
        <taxon>Gunneridae</taxon>
        <taxon>Pentapetalae</taxon>
        <taxon>Caryophyllales</taxon>
        <taxon>Nepenthaceae</taxon>
        <taxon>Nepenthes</taxon>
    </lineage>
</organism>
<dbReference type="GO" id="GO:0015179">
    <property type="term" value="F:L-amino acid transmembrane transporter activity"/>
    <property type="evidence" value="ECO:0007669"/>
    <property type="project" value="TreeGrafter"/>
</dbReference>
<dbReference type="PANTHER" id="PTHR22950:SF701">
    <property type="entry name" value="AMINO ACID TRANSPORTER AVT1A-LIKE"/>
    <property type="match status" value="1"/>
</dbReference>
<dbReference type="Pfam" id="PF01490">
    <property type="entry name" value="Aa_trans"/>
    <property type="match status" value="1"/>
</dbReference>
<keyword evidence="2 7" id="KW-0812">Transmembrane</keyword>
<feature type="compositionally biased region" description="Acidic residues" evidence="6">
    <location>
        <begin position="31"/>
        <end position="47"/>
    </location>
</feature>
<sequence length="433" mass="47723">MTEKAEDTMFDMEDENDVEDNRVDDTGSSYGDEEPGNGEEGQEEDEAPFISQLWPQSFRETTDSYTIAASPGFGVLGRTPSVKYASQDGRSYLDLDGKVPLLSQHENEYQREHLVKICKTWSTLSGKSALHEHYAGELPIGQGCSFTQTVFNGLNVMAGVGLLSTPWTIKEGGWISLLILVLYAIICCYTASLMRYCFESKGGLFTYPDLGEAAFGKYGRLFISVVLYIELYSYSVEFIILEGDNLSRLFPGTTLDMDAFHLDTKHLFALLTALVVLPTVWLKDLRLISYLSAGGVFTTVLVVLCVVLLSTVGGIGLHHGGELVNWRGVPFAIGVYGFCYSGHSVFPNIYQSMADKRQFTKALTVCFVLCVILYGSVAVVGFLMFGEDTSSQITLNMPKHSLVSSVASWTVVISPLTKYPFSSEPLDVPKKLQ</sequence>
<feature type="compositionally biased region" description="Acidic residues" evidence="6">
    <location>
        <begin position="8"/>
        <end position="18"/>
    </location>
</feature>
<dbReference type="GO" id="GO:0005774">
    <property type="term" value="C:vacuolar membrane"/>
    <property type="evidence" value="ECO:0007669"/>
    <property type="project" value="TreeGrafter"/>
</dbReference>
<feature type="transmembrane region" description="Helical" evidence="7">
    <location>
        <begin position="218"/>
        <end position="241"/>
    </location>
</feature>
<keyword evidence="10" id="KW-1185">Reference proteome</keyword>
<keyword evidence="5 7" id="KW-0472">Membrane</keyword>
<feature type="transmembrane region" description="Helical" evidence="7">
    <location>
        <begin position="174"/>
        <end position="198"/>
    </location>
</feature>
<evidence type="ECO:0000256" key="2">
    <source>
        <dbReference type="ARBA" id="ARBA00022692"/>
    </source>
</evidence>
<dbReference type="InterPro" id="IPR013057">
    <property type="entry name" value="AA_transpt_TM"/>
</dbReference>
<dbReference type="Gene3D" id="1.20.1740.10">
    <property type="entry name" value="Amino acid/polyamine transporter I"/>
    <property type="match status" value="1"/>
</dbReference>
<keyword evidence="3" id="KW-0029">Amino-acid transport</keyword>
<feature type="region of interest" description="Disordered" evidence="6">
    <location>
        <begin position="1"/>
        <end position="47"/>
    </location>
</feature>